<dbReference type="InterPro" id="IPR001296">
    <property type="entry name" value="Glyco_trans_1"/>
</dbReference>
<proteinExistence type="predicted"/>
<protein>
    <submittedName>
        <fullName evidence="3">Glycosyltransferase family 4 protein</fullName>
        <ecNumber evidence="3">2.4.-.-</ecNumber>
    </submittedName>
</protein>
<dbReference type="EC" id="2.4.-.-" evidence="3"/>
<evidence type="ECO:0000259" key="2">
    <source>
        <dbReference type="Pfam" id="PF13439"/>
    </source>
</evidence>
<dbReference type="Pfam" id="PF00534">
    <property type="entry name" value="Glycos_transf_1"/>
    <property type="match status" value="1"/>
</dbReference>
<evidence type="ECO:0000313" key="3">
    <source>
        <dbReference type="EMBL" id="MFD2823317.1"/>
    </source>
</evidence>
<dbReference type="PANTHER" id="PTHR12526">
    <property type="entry name" value="GLYCOSYLTRANSFERASE"/>
    <property type="match status" value="1"/>
</dbReference>
<keyword evidence="4" id="KW-1185">Reference proteome</keyword>
<gene>
    <name evidence="3" type="ORF">ACFS5M_06525</name>
</gene>
<evidence type="ECO:0000313" key="4">
    <source>
        <dbReference type="Proteomes" id="UP001597533"/>
    </source>
</evidence>
<comment type="caution">
    <text evidence="3">The sequence shown here is derived from an EMBL/GenBank/DDBJ whole genome shotgun (WGS) entry which is preliminary data.</text>
</comment>
<name>A0ABW5WKY6_9FLAO</name>
<reference evidence="4" key="1">
    <citation type="journal article" date="2019" name="Int. J. Syst. Evol. Microbiol.">
        <title>The Global Catalogue of Microorganisms (GCM) 10K type strain sequencing project: providing services to taxonomists for standard genome sequencing and annotation.</title>
        <authorList>
            <consortium name="The Broad Institute Genomics Platform"/>
            <consortium name="The Broad Institute Genome Sequencing Center for Infectious Disease"/>
            <person name="Wu L."/>
            <person name="Ma J."/>
        </authorList>
    </citation>
    <scope>NUCLEOTIDE SEQUENCE [LARGE SCALE GENOMIC DNA]</scope>
    <source>
        <strain evidence="4">KCTC 32141</strain>
    </source>
</reference>
<dbReference type="Gene3D" id="3.40.50.2000">
    <property type="entry name" value="Glycogen Phosphorylase B"/>
    <property type="match status" value="2"/>
</dbReference>
<dbReference type="Pfam" id="PF13439">
    <property type="entry name" value="Glyco_transf_4"/>
    <property type="match status" value="1"/>
</dbReference>
<dbReference type="GO" id="GO:0016757">
    <property type="term" value="F:glycosyltransferase activity"/>
    <property type="evidence" value="ECO:0007669"/>
    <property type="project" value="UniProtKB-KW"/>
</dbReference>
<keyword evidence="3" id="KW-0328">Glycosyltransferase</keyword>
<accession>A0ABW5WKY6</accession>
<dbReference type="PANTHER" id="PTHR12526:SF630">
    <property type="entry name" value="GLYCOSYLTRANSFERASE"/>
    <property type="match status" value="1"/>
</dbReference>
<feature type="domain" description="Glycosyltransferase subfamily 4-like N-terminal" evidence="2">
    <location>
        <begin position="80"/>
        <end position="171"/>
    </location>
</feature>
<dbReference type="EMBL" id="JBHUOV010000001">
    <property type="protein sequence ID" value="MFD2823317.1"/>
    <property type="molecule type" value="Genomic_DNA"/>
</dbReference>
<dbReference type="Proteomes" id="UP001597533">
    <property type="component" value="Unassembled WGS sequence"/>
</dbReference>
<dbReference type="RefSeq" id="WP_183486990.1">
    <property type="nucleotide sequence ID" value="NZ_JBHUOV010000001.1"/>
</dbReference>
<keyword evidence="3" id="KW-0808">Transferase</keyword>
<dbReference type="CDD" id="cd03801">
    <property type="entry name" value="GT4_PimA-like"/>
    <property type="match status" value="1"/>
</dbReference>
<sequence>MKEDKLNIALFSPNKNPYSETFIQAHKNLLRGNVFYYYGKPNKIRLEGSKQIVPKFKSLILKLKRKIVKQSLHDTIKQTLLLSFKTHKIDVIFVEYGTHAFNLRHILKASGLPVVTIFHGFDASVYKVVKRCNNYKEVFELSTSIIAVSKKMVNMLSDLGCDKNKITHTPCAPANVFFDVQPKYSKQQFLSVGRFVDKKAPYITIMAFKKVIDQYPNAKLFMAGEGELLNTCKNLSKLWNLEDHIVFMGVISSEEYQELLSESLAYVQHSITANNGDMEGTPVSVLEASIAGLPIVSTNHAGIPDVVINGETGLLCNELDVDAMAQHMLQLLTDKSLAKRLGSTGKSHTQKYFSMKQHIDSIQSVLEDSIAI</sequence>
<feature type="domain" description="Glycosyl transferase family 1" evidence="1">
    <location>
        <begin position="184"/>
        <end position="347"/>
    </location>
</feature>
<organism evidence="3 4">
    <name type="scientific">Lacinutrix iliipiscaria</name>
    <dbReference type="NCBI Taxonomy" id="1230532"/>
    <lineage>
        <taxon>Bacteria</taxon>
        <taxon>Pseudomonadati</taxon>
        <taxon>Bacteroidota</taxon>
        <taxon>Flavobacteriia</taxon>
        <taxon>Flavobacteriales</taxon>
        <taxon>Flavobacteriaceae</taxon>
        <taxon>Lacinutrix</taxon>
    </lineage>
</organism>
<dbReference type="SUPFAM" id="SSF53756">
    <property type="entry name" value="UDP-Glycosyltransferase/glycogen phosphorylase"/>
    <property type="match status" value="1"/>
</dbReference>
<evidence type="ECO:0000259" key="1">
    <source>
        <dbReference type="Pfam" id="PF00534"/>
    </source>
</evidence>
<dbReference type="InterPro" id="IPR028098">
    <property type="entry name" value="Glyco_trans_4-like_N"/>
</dbReference>